<accession>A0AAV1HSJ7</accession>
<dbReference type="GO" id="GO:0005737">
    <property type="term" value="C:cytoplasm"/>
    <property type="evidence" value="ECO:0007669"/>
    <property type="project" value="InterPro"/>
</dbReference>
<evidence type="ECO:0000259" key="3">
    <source>
        <dbReference type="Pfam" id="PF03114"/>
    </source>
</evidence>
<feature type="coiled-coil region" evidence="1">
    <location>
        <begin position="156"/>
        <end position="196"/>
    </location>
</feature>
<organism evidence="4 5">
    <name type="scientific">Coccomyxa viridis</name>
    <dbReference type="NCBI Taxonomy" id="1274662"/>
    <lineage>
        <taxon>Eukaryota</taxon>
        <taxon>Viridiplantae</taxon>
        <taxon>Chlorophyta</taxon>
        <taxon>core chlorophytes</taxon>
        <taxon>Trebouxiophyceae</taxon>
        <taxon>Trebouxiophyceae incertae sedis</taxon>
        <taxon>Coccomyxaceae</taxon>
        <taxon>Coccomyxa</taxon>
    </lineage>
</organism>
<proteinExistence type="predicted"/>
<dbReference type="EMBL" id="CAUYUE010000001">
    <property type="protein sequence ID" value="CAK0736878.1"/>
    <property type="molecule type" value="Genomic_DNA"/>
</dbReference>
<dbReference type="AlphaFoldDB" id="A0AAV1HSJ7"/>
<dbReference type="InterPro" id="IPR027267">
    <property type="entry name" value="AH/BAR_dom_sf"/>
</dbReference>
<dbReference type="Pfam" id="PF03114">
    <property type="entry name" value="BAR"/>
    <property type="match status" value="1"/>
</dbReference>
<evidence type="ECO:0000256" key="1">
    <source>
        <dbReference type="SAM" id="Coils"/>
    </source>
</evidence>
<dbReference type="InterPro" id="IPR004148">
    <property type="entry name" value="BAR_dom"/>
</dbReference>
<comment type="caution">
    <text evidence="4">The sequence shown here is derived from an EMBL/GenBank/DDBJ whole genome shotgun (WGS) entry which is preliminary data.</text>
</comment>
<feature type="compositionally biased region" description="Basic and acidic residues" evidence="2">
    <location>
        <begin position="320"/>
        <end position="335"/>
    </location>
</feature>
<protein>
    <recommendedName>
        <fullName evidence="3">BAR domain-containing protein</fullName>
    </recommendedName>
</protein>
<reference evidence="4 5" key="1">
    <citation type="submission" date="2023-10" db="EMBL/GenBank/DDBJ databases">
        <authorList>
            <person name="Maclean D."/>
            <person name="Macfadyen A."/>
        </authorList>
    </citation>
    <scope>NUCLEOTIDE SEQUENCE [LARGE SCALE GENOMIC DNA]</scope>
</reference>
<name>A0AAV1HSJ7_9CHLO</name>
<dbReference type="SUPFAM" id="SSF103657">
    <property type="entry name" value="BAR/IMD domain-like"/>
    <property type="match status" value="1"/>
</dbReference>
<evidence type="ECO:0000313" key="4">
    <source>
        <dbReference type="EMBL" id="CAK0736878.1"/>
    </source>
</evidence>
<feature type="region of interest" description="Disordered" evidence="2">
    <location>
        <begin position="297"/>
        <end position="335"/>
    </location>
</feature>
<sequence>MGAGWRRVSEGVKQGWHLNEKTFMPTSNARNSAMLKEAATFADHLKHCEKDIRTLKNASEAMLTTTKTVLSAPLPRVFEESANGKAVPVATPAHGPIGGGFQQDELGRISKETSKKLEAEVLAPMNRWTTAFSTVETRMKKLEQVRLEVDSRRHTVAQLAQKIEKQRAKLTAAGDRQKSEETIETTIRRMQHKENKLAASRQSFKEQEALVYQQLAQLIRDGVWLKSYLAAVMRLQQEAYLVAYNALSAGVKAQLPLPPMSPDSAMPASSEPAAIPAARPFDPAQVLNKRPLGKENGIGAGAFSTKDELPSAPPNMPAHRRTESRGYDRYAEPAY</sequence>
<evidence type="ECO:0000313" key="5">
    <source>
        <dbReference type="Proteomes" id="UP001314263"/>
    </source>
</evidence>
<feature type="domain" description="BAR" evidence="3">
    <location>
        <begin position="103"/>
        <end position="247"/>
    </location>
</feature>
<dbReference type="Proteomes" id="UP001314263">
    <property type="component" value="Unassembled WGS sequence"/>
</dbReference>
<dbReference type="Gene3D" id="1.20.1270.60">
    <property type="entry name" value="Arfaptin homology (AH) domain/BAR domain"/>
    <property type="match status" value="1"/>
</dbReference>
<keyword evidence="5" id="KW-1185">Reference proteome</keyword>
<gene>
    <name evidence="4" type="ORF">CVIRNUC_000818</name>
</gene>
<keyword evidence="1" id="KW-0175">Coiled coil</keyword>
<evidence type="ECO:0000256" key="2">
    <source>
        <dbReference type="SAM" id="MobiDB-lite"/>
    </source>
</evidence>